<evidence type="ECO:0000313" key="2">
    <source>
        <dbReference type="EMBL" id="KAF2860060.1"/>
    </source>
</evidence>
<reference evidence="2" key="1">
    <citation type="journal article" date="2020" name="Stud. Mycol.">
        <title>101 Dothideomycetes genomes: a test case for predicting lifestyles and emergence of pathogens.</title>
        <authorList>
            <person name="Haridas S."/>
            <person name="Albert R."/>
            <person name="Binder M."/>
            <person name="Bloem J."/>
            <person name="Labutti K."/>
            <person name="Salamov A."/>
            <person name="Andreopoulos B."/>
            <person name="Baker S."/>
            <person name="Barry K."/>
            <person name="Bills G."/>
            <person name="Bluhm B."/>
            <person name="Cannon C."/>
            <person name="Castanera R."/>
            <person name="Culley D."/>
            <person name="Daum C."/>
            <person name="Ezra D."/>
            <person name="Gonzalez J."/>
            <person name="Henrissat B."/>
            <person name="Kuo A."/>
            <person name="Liang C."/>
            <person name="Lipzen A."/>
            <person name="Lutzoni F."/>
            <person name="Magnuson J."/>
            <person name="Mondo S."/>
            <person name="Nolan M."/>
            <person name="Ohm R."/>
            <person name="Pangilinan J."/>
            <person name="Park H.-J."/>
            <person name="Ramirez L."/>
            <person name="Alfaro M."/>
            <person name="Sun H."/>
            <person name="Tritt A."/>
            <person name="Yoshinaga Y."/>
            <person name="Zwiers L.-H."/>
            <person name="Turgeon B."/>
            <person name="Goodwin S."/>
            <person name="Spatafora J."/>
            <person name="Crous P."/>
            <person name="Grigoriev I."/>
        </authorList>
    </citation>
    <scope>NUCLEOTIDE SEQUENCE</scope>
    <source>
        <strain evidence="2">CBS 480.64</strain>
    </source>
</reference>
<dbReference type="AlphaFoldDB" id="A0A6A7BXV1"/>
<evidence type="ECO:0000256" key="1">
    <source>
        <dbReference type="SAM" id="MobiDB-lite"/>
    </source>
</evidence>
<organism evidence="2 3">
    <name type="scientific">Piedraia hortae CBS 480.64</name>
    <dbReference type="NCBI Taxonomy" id="1314780"/>
    <lineage>
        <taxon>Eukaryota</taxon>
        <taxon>Fungi</taxon>
        <taxon>Dikarya</taxon>
        <taxon>Ascomycota</taxon>
        <taxon>Pezizomycotina</taxon>
        <taxon>Dothideomycetes</taxon>
        <taxon>Dothideomycetidae</taxon>
        <taxon>Capnodiales</taxon>
        <taxon>Piedraiaceae</taxon>
        <taxon>Piedraia</taxon>
    </lineage>
</organism>
<name>A0A6A7BXV1_9PEZI</name>
<feature type="compositionally biased region" description="Acidic residues" evidence="1">
    <location>
        <begin position="358"/>
        <end position="373"/>
    </location>
</feature>
<accession>A0A6A7BXV1</accession>
<dbReference type="Proteomes" id="UP000799421">
    <property type="component" value="Unassembled WGS sequence"/>
</dbReference>
<proteinExistence type="predicted"/>
<dbReference type="EMBL" id="MU005985">
    <property type="protein sequence ID" value="KAF2860060.1"/>
    <property type="molecule type" value="Genomic_DNA"/>
</dbReference>
<feature type="region of interest" description="Disordered" evidence="1">
    <location>
        <begin position="358"/>
        <end position="387"/>
    </location>
</feature>
<evidence type="ECO:0000313" key="3">
    <source>
        <dbReference type="Proteomes" id="UP000799421"/>
    </source>
</evidence>
<gene>
    <name evidence="2" type="ORF">K470DRAFT_258227</name>
</gene>
<keyword evidence="3" id="KW-1185">Reference proteome</keyword>
<sequence>MESTRRSVRGPTDMDIECITPKKNSFAKSKNIHMPMELLLKFARYLADDWSSLYAFTLVCRDCAEAGTEVLWSTAGLTELNQVPAGRKQIYADRIKHLVRVTEADGSPAETDVEFPRVRSLCLDFNAASLAADVVDGVEQPERGKLLVSKLAKFMSRMPLLKTLDAHLYLSSDDKTPYILNPTILTPNIEVVQLSEASHWCLLQDLANRRLGSCDSSVYARVRSGLNHVDVTLTNASPEFFAALCTVPDLKTMYLRIDDENLADAVLNKHALSCINQLTELSTLVILGRDRPLRKKVFAVDESDWINLFCNLKKLWGFSLQAELDVLPLRERVDPFERCDDQPQSAAMLDLGNDFEEIFQDGDEEDSDDDDQDVFQADSQDGSKQQH</sequence>
<protein>
    <submittedName>
        <fullName evidence="2">Uncharacterized protein</fullName>
    </submittedName>
</protein>